<dbReference type="InterPro" id="IPR016137">
    <property type="entry name" value="RGS"/>
</dbReference>
<dbReference type="Pfam" id="PF25889">
    <property type="entry name" value="WHD_Fungal_DR"/>
    <property type="match status" value="1"/>
</dbReference>
<dbReference type="Pfam" id="PF00610">
    <property type="entry name" value="DEP"/>
    <property type="match status" value="1"/>
</dbReference>
<dbReference type="SMART" id="SM00049">
    <property type="entry name" value="DEP"/>
    <property type="match status" value="2"/>
</dbReference>
<dbReference type="InterPro" id="IPR036388">
    <property type="entry name" value="WH-like_DNA-bd_sf"/>
</dbReference>
<name>A0ABR3AT40_PHYBL</name>
<dbReference type="PROSITE" id="PS50132">
    <property type="entry name" value="RGS"/>
    <property type="match status" value="1"/>
</dbReference>
<dbReference type="InterPro" id="IPR036390">
    <property type="entry name" value="WH_DNA-bd_sf"/>
</dbReference>
<organism evidence="5 6">
    <name type="scientific">Phycomyces blakesleeanus</name>
    <dbReference type="NCBI Taxonomy" id="4837"/>
    <lineage>
        <taxon>Eukaryota</taxon>
        <taxon>Fungi</taxon>
        <taxon>Fungi incertae sedis</taxon>
        <taxon>Mucoromycota</taxon>
        <taxon>Mucoromycotina</taxon>
        <taxon>Mucoromycetes</taxon>
        <taxon>Mucorales</taxon>
        <taxon>Phycomycetaceae</taxon>
        <taxon>Phycomyces</taxon>
    </lineage>
</organism>
<evidence type="ECO:0000256" key="1">
    <source>
        <dbReference type="ARBA" id="ARBA00022700"/>
    </source>
</evidence>
<comment type="caution">
    <text evidence="5">The sequence shown here is derived from an EMBL/GenBank/DDBJ whole genome shotgun (WGS) entry which is preliminary data.</text>
</comment>
<keyword evidence="6" id="KW-1185">Reference proteome</keyword>
<dbReference type="PRINTS" id="PR01301">
    <property type="entry name" value="RGSPROTEIN"/>
</dbReference>
<dbReference type="Pfam" id="PF00615">
    <property type="entry name" value="RGS"/>
    <property type="match status" value="1"/>
</dbReference>
<dbReference type="InterPro" id="IPR036305">
    <property type="entry name" value="RGS_sf"/>
</dbReference>
<evidence type="ECO:0000313" key="5">
    <source>
        <dbReference type="EMBL" id="KAL0080972.1"/>
    </source>
</evidence>
<evidence type="ECO:0000259" key="3">
    <source>
        <dbReference type="PROSITE" id="PS50132"/>
    </source>
</evidence>
<dbReference type="PANTHER" id="PTHR10845:SF192">
    <property type="entry name" value="DOUBLE HIT, ISOFORM B"/>
    <property type="match status" value="1"/>
</dbReference>
<evidence type="ECO:0000256" key="2">
    <source>
        <dbReference type="SAM" id="MobiDB-lite"/>
    </source>
</evidence>
<proteinExistence type="predicted"/>
<gene>
    <name evidence="5" type="ORF">J3Q64DRAFT_1758256</name>
</gene>
<dbReference type="EMBL" id="JBCLYO010000019">
    <property type="protein sequence ID" value="KAL0080972.1"/>
    <property type="molecule type" value="Genomic_DNA"/>
</dbReference>
<dbReference type="PANTHER" id="PTHR10845">
    <property type="entry name" value="REGULATOR OF G PROTEIN SIGNALING"/>
    <property type="match status" value="1"/>
</dbReference>
<dbReference type="SUPFAM" id="SSF46785">
    <property type="entry name" value="Winged helix' DNA-binding domain"/>
    <property type="match status" value="1"/>
</dbReference>
<dbReference type="InterPro" id="IPR058855">
    <property type="entry name" value="RGS1/SST2-like_Fungal-DR"/>
</dbReference>
<accession>A0ABR3AT40</accession>
<dbReference type="InterPro" id="IPR000591">
    <property type="entry name" value="DEP_dom"/>
</dbReference>
<dbReference type="Gene3D" id="1.10.167.10">
    <property type="entry name" value="Regulator of G-protein Signalling 4, domain 2"/>
    <property type="match status" value="1"/>
</dbReference>
<sequence>MPNTLRSLSTYTTMMRVTSAGRPHCKDLHDILAAFIIQMPLSDHRTLFRTYPFSFTTEEAVEILGHLQFTHVHRGPDPLDPTRHVSTRTTTTFSMTSGMAKTLCQQFLQARLIENASDPSNRLIRDKAIWCPTPKGKCMIQDFSIRAQISIDHLTACLDKLKTISVVTLDRQNNRDNTLAFSRPSVSLAFQLMTQYVPCDVLLTDEVNGVDTRIAKNTQYTFYGSQCIDWLCEYTTVVNREEAEMIGSEFILCGWIKCLTDKPPGGNDIIFRSSRNAIYHITDRGCQCLGWKSSDHSIPLSLSLTISKSKSKSNPDPDPNSDPYSSKRERSVSNSFTDSGYTTTITPGSPQSFDIIPLARPLSISYGNPTDNDLKLKASYYSRLQNILDDALLRMYFREFMKSNFCEENLCFWVDYNRVEKKWISAADSIVVRRQVWANDCFQMYMTYLSPCAPSEVNIDHMLRQDIIRYATAYFINQAGMAGTHAPFSTALHPISFLTNTNNTNNSESSQGAATHLFNDSDHLTKGLPEECLQELIEMLRCVNEHVCRTMAQDTVPKFVQTQKYQEISQRNKSQDIKD</sequence>
<dbReference type="SMART" id="SM00315">
    <property type="entry name" value="RGS"/>
    <property type="match status" value="1"/>
</dbReference>
<protein>
    <submittedName>
        <fullName evidence="5">Regulator of G protein signaling domain-containing protein</fullName>
    </submittedName>
</protein>
<evidence type="ECO:0000259" key="4">
    <source>
        <dbReference type="PROSITE" id="PS50186"/>
    </source>
</evidence>
<feature type="domain" description="RGS" evidence="3">
    <location>
        <begin position="383"/>
        <end position="569"/>
    </location>
</feature>
<evidence type="ECO:0000313" key="6">
    <source>
        <dbReference type="Proteomes" id="UP001448207"/>
    </source>
</evidence>
<dbReference type="Proteomes" id="UP001448207">
    <property type="component" value="Unassembled WGS sequence"/>
</dbReference>
<reference evidence="5 6" key="1">
    <citation type="submission" date="2024-04" db="EMBL/GenBank/DDBJ databases">
        <title>Symmetric and asymmetric DNA N6-adenine methylation regulates different biological responses in Mucorales.</title>
        <authorList>
            <consortium name="Lawrence Berkeley National Laboratory"/>
            <person name="Lax C."/>
            <person name="Mondo S.J."/>
            <person name="Osorio-Concepcion M."/>
            <person name="Muszewska A."/>
            <person name="Corrochano-Luque M."/>
            <person name="Gutierrez G."/>
            <person name="Riley R."/>
            <person name="Lipzen A."/>
            <person name="Guo J."/>
            <person name="Hundley H."/>
            <person name="Amirebrahimi M."/>
            <person name="Ng V."/>
            <person name="Lorenzo-Gutierrez D."/>
            <person name="Binder U."/>
            <person name="Yang J."/>
            <person name="Song Y."/>
            <person name="Canovas D."/>
            <person name="Navarro E."/>
            <person name="Freitag M."/>
            <person name="Gabaldon T."/>
            <person name="Grigoriev I.V."/>
            <person name="Corrochano L.M."/>
            <person name="Nicolas F.E."/>
            <person name="Garre V."/>
        </authorList>
    </citation>
    <scope>NUCLEOTIDE SEQUENCE [LARGE SCALE GENOMIC DNA]</scope>
    <source>
        <strain evidence="5 6">L51</strain>
    </source>
</reference>
<feature type="compositionally biased region" description="Polar residues" evidence="2">
    <location>
        <begin position="332"/>
        <end position="348"/>
    </location>
</feature>
<dbReference type="SUPFAM" id="SSF48097">
    <property type="entry name" value="Regulator of G-protein signaling, RGS"/>
    <property type="match status" value="1"/>
</dbReference>
<keyword evidence="1" id="KW-0734">Signal transduction inhibitor</keyword>
<dbReference type="PROSITE" id="PS50186">
    <property type="entry name" value="DEP"/>
    <property type="match status" value="1"/>
</dbReference>
<dbReference type="Gene3D" id="1.10.10.10">
    <property type="entry name" value="Winged helix-like DNA-binding domain superfamily/Winged helix DNA-binding domain"/>
    <property type="match status" value="2"/>
</dbReference>
<feature type="region of interest" description="Disordered" evidence="2">
    <location>
        <begin position="307"/>
        <end position="348"/>
    </location>
</feature>
<feature type="domain" description="DEP" evidence="4">
    <location>
        <begin position="219"/>
        <end position="283"/>
    </location>
</feature>
<dbReference type="CDD" id="cd04371">
    <property type="entry name" value="DEP"/>
    <property type="match status" value="1"/>
</dbReference>
<dbReference type="InterPro" id="IPR044926">
    <property type="entry name" value="RGS_subdomain_2"/>
</dbReference>